<dbReference type="AlphaFoldDB" id="A0AAE0E3Z7"/>
<protein>
    <submittedName>
        <fullName evidence="2">Uncharacterized protein</fullName>
    </submittedName>
</protein>
<sequence>MIRDPSTQNHLFHLSKPIQNHPSSSIHLSKPTQIHPSSTHILICDLSKPTQNQKIKKKIKKKEERSEIEDSNRLPKIKKPKTPNASTNLYFNLQILKGIRGKRSEMEELKKRSATAEMKSRSAKIGRR</sequence>
<organism evidence="2 3">
    <name type="scientific">Dipteronia sinensis</name>
    <dbReference type="NCBI Taxonomy" id="43782"/>
    <lineage>
        <taxon>Eukaryota</taxon>
        <taxon>Viridiplantae</taxon>
        <taxon>Streptophyta</taxon>
        <taxon>Embryophyta</taxon>
        <taxon>Tracheophyta</taxon>
        <taxon>Spermatophyta</taxon>
        <taxon>Magnoliopsida</taxon>
        <taxon>eudicotyledons</taxon>
        <taxon>Gunneridae</taxon>
        <taxon>Pentapetalae</taxon>
        <taxon>rosids</taxon>
        <taxon>malvids</taxon>
        <taxon>Sapindales</taxon>
        <taxon>Sapindaceae</taxon>
        <taxon>Hippocastanoideae</taxon>
        <taxon>Acereae</taxon>
        <taxon>Dipteronia</taxon>
    </lineage>
</organism>
<evidence type="ECO:0000313" key="2">
    <source>
        <dbReference type="EMBL" id="KAK3206381.1"/>
    </source>
</evidence>
<reference evidence="2" key="1">
    <citation type="journal article" date="2023" name="Plant J.">
        <title>Genome sequences and population genomics provide insights into the demographic history, inbreeding, and mutation load of two 'living fossil' tree species of Dipteronia.</title>
        <authorList>
            <person name="Feng Y."/>
            <person name="Comes H.P."/>
            <person name="Chen J."/>
            <person name="Zhu S."/>
            <person name="Lu R."/>
            <person name="Zhang X."/>
            <person name="Li P."/>
            <person name="Qiu J."/>
            <person name="Olsen K.M."/>
            <person name="Qiu Y."/>
        </authorList>
    </citation>
    <scope>NUCLEOTIDE SEQUENCE</scope>
    <source>
        <strain evidence="2">NBL</strain>
    </source>
</reference>
<accession>A0AAE0E3Z7</accession>
<proteinExistence type="predicted"/>
<name>A0AAE0E3Z7_9ROSI</name>
<feature type="compositionally biased region" description="Basic and acidic residues" evidence="1">
    <location>
        <begin position="61"/>
        <end position="73"/>
    </location>
</feature>
<feature type="region of interest" description="Disordered" evidence="1">
    <location>
        <begin position="106"/>
        <end position="128"/>
    </location>
</feature>
<comment type="caution">
    <text evidence="2">The sequence shown here is derived from an EMBL/GenBank/DDBJ whole genome shotgun (WGS) entry which is preliminary data.</text>
</comment>
<gene>
    <name evidence="2" type="ORF">Dsin_020427</name>
</gene>
<dbReference type="EMBL" id="JANJYJ010000006">
    <property type="protein sequence ID" value="KAK3206381.1"/>
    <property type="molecule type" value="Genomic_DNA"/>
</dbReference>
<feature type="region of interest" description="Disordered" evidence="1">
    <location>
        <begin position="49"/>
        <end position="85"/>
    </location>
</feature>
<keyword evidence="3" id="KW-1185">Reference proteome</keyword>
<evidence type="ECO:0000313" key="3">
    <source>
        <dbReference type="Proteomes" id="UP001281410"/>
    </source>
</evidence>
<dbReference type="Proteomes" id="UP001281410">
    <property type="component" value="Unassembled WGS sequence"/>
</dbReference>
<evidence type="ECO:0000256" key="1">
    <source>
        <dbReference type="SAM" id="MobiDB-lite"/>
    </source>
</evidence>